<feature type="compositionally biased region" description="Polar residues" evidence="1">
    <location>
        <begin position="124"/>
        <end position="133"/>
    </location>
</feature>
<dbReference type="EMBL" id="HBGV01000933">
    <property type="protein sequence ID" value="CAD9467791.1"/>
    <property type="molecule type" value="Transcribed_RNA"/>
</dbReference>
<proteinExistence type="predicted"/>
<evidence type="ECO:0000313" key="2">
    <source>
        <dbReference type="EMBL" id="CAD9467791.1"/>
    </source>
</evidence>
<feature type="region of interest" description="Disordered" evidence="1">
    <location>
        <begin position="49"/>
        <end position="77"/>
    </location>
</feature>
<name>A0A7S2DZ02_9STRA</name>
<protein>
    <submittedName>
        <fullName evidence="2">Uncharacterized protein</fullName>
    </submittedName>
</protein>
<gene>
    <name evidence="2" type="ORF">HTAM1171_LOCUS578</name>
</gene>
<organism evidence="2">
    <name type="scientific">Helicotheca tamesis</name>
    <dbReference type="NCBI Taxonomy" id="374047"/>
    <lineage>
        <taxon>Eukaryota</taxon>
        <taxon>Sar</taxon>
        <taxon>Stramenopiles</taxon>
        <taxon>Ochrophyta</taxon>
        <taxon>Bacillariophyta</taxon>
        <taxon>Mediophyceae</taxon>
        <taxon>Lithodesmiophycidae</taxon>
        <taxon>Lithodesmiales</taxon>
        <taxon>Lithodesmiaceae</taxon>
        <taxon>Helicotheca</taxon>
    </lineage>
</organism>
<feature type="region of interest" description="Disordered" evidence="1">
    <location>
        <begin position="115"/>
        <end position="134"/>
    </location>
</feature>
<evidence type="ECO:0000256" key="1">
    <source>
        <dbReference type="SAM" id="MobiDB-lite"/>
    </source>
</evidence>
<dbReference type="AlphaFoldDB" id="A0A7S2DZ02"/>
<sequence>MSHQQRKKGRGILSFVTGQLSYYPYNADIVANYSSRPRTRRYCRERYEKEDDDVEHGGGGGDGNFAGERKRNYEEEEYDPTKSEFTLFYFGESTSLHCLKVTPVLARFVNGLNHSRDEREEDSNTTVTSSKGSSCDKVLPCQCICIPNDSTVSGYETLCSGMGFWCMDFQHCNRLGIIRLLSVSVVPTVVVVNNATGRTVTDLGLDAIIHHDDSYTLLNAWRKGESGVNMFVRATSSCSVM</sequence>
<accession>A0A7S2DZ02</accession>
<reference evidence="2" key="1">
    <citation type="submission" date="2021-01" db="EMBL/GenBank/DDBJ databases">
        <authorList>
            <person name="Corre E."/>
            <person name="Pelletier E."/>
            <person name="Niang G."/>
            <person name="Scheremetjew M."/>
            <person name="Finn R."/>
            <person name="Kale V."/>
            <person name="Holt S."/>
            <person name="Cochrane G."/>
            <person name="Meng A."/>
            <person name="Brown T."/>
            <person name="Cohen L."/>
        </authorList>
    </citation>
    <scope>NUCLEOTIDE SEQUENCE</scope>
    <source>
        <strain evidence="2">CCMP826</strain>
    </source>
</reference>